<evidence type="ECO:0000256" key="2">
    <source>
        <dbReference type="ARBA" id="ARBA00004496"/>
    </source>
</evidence>
<evidence type="ECO:0000256" key="17">
    <source>
        <dbReference type="PROSITE-ProRule" id="PRU00409"/>
    </source>
</evidence>
<dbReference type="PROSITE" id="PS00843">
    <property type="entry name" value="DALA_DALA_LIGASE_1"/>
    <property type="match status" value="1"/>
</dbReference>
<evidence type="ECO:0000256" key="16">
    <source>
        <dbReference type="PIRSR" id="PIRSR039102-3"/>
    </source>
</evidence>
<dbReference type="PROSITE" id="PS50975">
    <property type="entry name" value="ATP_GRASP"/>
    <property type="match status" value="1"/>
</dbReference>
<keyword evidence="6 14" id="KW-0436">Ligase</keyword>
<evidence type="ECO:0000256" key="11">
    <source>
        <dbReference type="ARBA" id="ARBA00022984"/>
    </source>
</evidence>
<dbReference type="SMART" id="SM01209">
    <property type="entry name" value="GARS_A"/>
    <property type="match status" value="1"/>
</dbReference>
<dbReference type="Gene3D" id="3.30.470.20">
    <property type="entry name" value="ATP-grasp fold, B domain"/>
    <property type="match status" value="1"/>
</dbReference>
<dbReference type="PIRSF" id="PIRSF039102">
    <property type="entry name" value="Ddl/VanB"/>
    <property type="match status" value="1"/>
</dbReference>
<dbReference type="GO" id="GO:0009252">
    <property type="term" value="P:peptidoglycan biosynthetic process"/>
    <property type="evidence" value="ECO:0007669"/>
    <property type="project" value="UniProtKB-UniRule"/>
</dbReference>
<evidence type="ECO:0000256" key="14">
    <source>
        <dbReference type="HAMAP-Rule" id="MF_00047"/>
    </source>
</evidence>
<feature type="binding site" evidence="16">
    <location>
        <position position="286"/>
    </location>
    <ligand>
        <name>Mg(2+)</name>
        <dbReference type="ChEBI" id="CHEBI:18420"/>
        <label>1</label>
    </ligand>
</feature>
<reference evidence="19" key="1">
    <citation type="submission" date="2018-08" db="EMBL/GenBank/DDBJ databases">
        <title>Murine metabolic-syndrome-specific gut microbial biobank.</title>
        <authorList>
            <person name="Liu C."/>
        </authorList>
    </citation>
    <scope>NUCLEOTIDE SEQUENCE [LARGE SCALE GENOMIC DNA]</scope>
    <source>
        <strain evidence="19">Z82</strain>
    </source>
</reference>
<keyword evidence="10 14" id="KW-0133">Cell shape</keyword>
<dbReference type="GO" id="GO:0008716">
    <property type="term" value="F:D-alanine-D-alanine ligase activity"/>
    <property type="evidence" value="ECO:0007669"/>
    <property type="project" value="UniProtKB-UniRule"/>
</dbReference>
<keyword evidence="8 17" id="KW-0547">Nucleotide-binding</keyword>
<keyword evidence="16" id="KW-0460">Magnesium</keyword>
<dbReference type="PANTHER" id="PTHR23132">
    <property type="entry name" value="D-ALANINE--D-ALANINE LIGASE"/>
    <property type="match status" value="1"/>
</dbReference>
<evidence type="ECO:0000259" key="18">
    <source>
        <dbReference type="PROSITE" id="PS50975"/>
    </source>
</evidence>
<proteinExistence type="inferred from homology"/>
<keyword evidence="11 14" id="KW-0573">Peptidoglycan synthesis</keyword>
<evidence type="ECO:0000256" key="5">
    <source>
        <dbReference type="ARBA" id="ARBA00022490"/>
    </source>
</evidence>
<dbReference type="Pfam" id="PF07478">
    <property type="entry name" value="Dala_Dala_lig_C"/>
    <property type="match status" value="1"/>
</dbReference>
<comment type="pathway">
    <text evidence="14">Cell wall biogenesis; peptidoglycan biosynthesis.</text>
</comment>
<feature type="binding site" evidence="16">
    <location>
        <position position="273"/>
    </location>
    <ligand>
        <name>Mg(2+)</name>
        <dbReference type="ChEBI" id="CHEBI:18420"/>
        <label>1</label>
    </ligand>
</feature>
<dbReference type="InterPro" id="IPR016185">
    <property type="entry name" value="PreATP-grasp_dom_sf"/>
</dbReference>
<feature type="binding site" evidence="16">
    <location>
        <position position="286"/>
    </location>
    <ligand>
        <name>Mg(2+)</name>
        <dbReference type="ChEBI" id="CHEBI:18420"/>
        <label>2</label>
    </ligand>
</feature>
<feature type="active site" evidence="15">
    <location>
        <position position="31"/>
    </location>
</feature>
<dbReference type="UniPathway" id="UPA00219"/>
<dbReference type="AlphaFoldDB" id="A0A7C9NA96"/>
<dbReference type="SUPFAM" id="SSF56059">
    <property type="entry name" value="Glutathione synthetase ATP-binding domain-like"/>
    <property type="match status" value="1"/>
</dbReference>
<accession>A0A7C9NA96</accession>
<evidence type="ECO:0000256" key="4">
    <source>
        <dbReference type="ARBA" id="ARBA00012216"/>
    </source>
</evidence>
<keyword evidence="7 16" id="KW-0479">Metal-binding</keyword>
<dbReference type="Pfam" id="PF01820">
    <property type="entry name" value="Dala_Dala_lig_N"/>
    <property type="match status" value="1"/>
</dbReference>
<dbReference type="Gene3D" id="3.40.50.20">
    <property type="match status" value="1"/>
</dbReference>
<evidence type="ECO:0000256" key="15">
    <source>
        <dbReference type="PIRSR" id="PIRSR039102-1"/>
    </source>
</evidence>
<dbReference type="GO" id="GO:0005737">
    <property type="term" value="C:cytoplasm"/>
    <property type="evidence" value="ECO:0007669"/>
    <property type="project" value="UniProtKB-SubCell"/>
</dbReference>
<organism evidence="19">
    <name type="scientific">Muribaculaceae bacterium Z82</name>
    <dbReference type="NCBI Taxonomy" id="2304548"/>
    <lineage>
        <taxon>Bacteria</taxon>
        <taxon>Pseudomonadati</taxon>
        <taxon>Bacteroidota</taxon>
        <taxon>Bacteroidia</taxon>
        <taxon>Bacteroidales</taxon>
        <taxon>Muribaculaceae</taxon>
    </lineage>
</organism>
<feature type="binding site" evidence="16">
    <location>
        <position position="288"/>
    </location>
    <ligand>
        <name>Mg(2+)</name>
        <dbReference type="ChEBI" id="CHEBI:18420"/>
        <label>2</label>
    </ligand>
</feature>
<comment type="caution">
    <text evidence="19">The sequence shown here is derived from an EMBL/GenBank/DDBJ whole genome shotgun (WGS) entry which is preliminary data.</text>
</comment>
<comment type="function">
    <text evidence="14">Cell wall formation.</text>
</comment>
<comment type="cofactor">
    <cofactor evidence="1">
        <name>Mn(2+)</name>
        <dbReference type="ChEBI" id="CHEBI:29035"/>
    </cofactor>
</comment>
<feature type="active site" evidence="15">
    <location>
        <position position="162"/>
    </location>
</feature>
<dbReference type="InterPro" id="IPR005905">
    <property type="entry name" value="D_ala_D_ala"/>
</dbReference>
<dbReference type="EC" id="6.3.2.4" evidence="4 14"/>
<dbReference type="InterPro" id="IPR011095">
    <property type="entry name" value="Dala_Dala_lig_C"/>
</dbReference>
<evidence type="ECO:0000256" key="13">
    <source>
        <dbReference type="ARBA" id="ARBA00047614"/>
    </source>
</evidence>
<comment type="similarity">
    <text evidence="3 14">Belongs to the D-alanine--D-alanine ligase family.</text>
</comment>
<comment type="subcellular location">
    <subcellularLocation>
        <location evidence="2 14">Cytoplasm</location>
    </subcellularLocation>
</comment>
<dbReference type="GO" id="GO:0005524">
    <property type="term" value="F:ATP binding"/>
    <property type="evidence" value="ECO:0007669"/>
    <property type="project" value="UniProtKB-UniRule"/>
</dbReference>
<dbReference type="NCBIfam" id="NF002378">
    <property type="entry name" value="PRK01372.1"/>
    <property type="match status" value="1"/>
</dbReference>
<sequence length="323" mass="34266">MDCQKSNERSASGLVPEQCPVAVLCGGTSTEREISLKSGASSAEALREAGFPVTVFDPARKEDLLTLMTGDFAVAFLCTHGKGGEDGTLQGFLDTIGLPYTGSDVWSSAVAMDKTKTKLFYRASGVPTPASVWLRKGEPADAGALVNELGSHLVVKAASGGSTLGLYIVEGRDELAEALQQAFSFDDDVLVEQFIAGSEYTVSVLGNSDPEALPVIQILPANGSFYDFEAKYAPGGSRHVCPAPLSDEQTDRMQRYAVMVHKALSCRGVSRTDFIMDDDGAMWALETNTLPGMTSTSLIPDAARVTGMDFPTLCTKLVSLALE</sequence>
<dbReference type="InterPro" id="IPR000291">
    <property type="entry name" value="D-Ala_lig_Van_CS"/>
</dbReference>
<dbReference type="InterPro" id="IPR013815">
    <property type="entry name" value="ATP_grasp_subdomain_1"/>
</dbReference>
<evidence type="ECO:0000256" key="8">
    <source>
        <dbReference type="ARBA" id="ARBA00022741"/>
    </source>
</evidence>
<keyword evidence="5 14" id="KW-0963">Cytoplasm</keyword>
<gene>
    <name evidence="14" type="primary">ddl</name>
    <name evidence="19" type="ORF">D1639_03155</name>
</gene>
<name>A0A7C9NA96_9BACT</name>
<evidence type="ECO:0000256" key="12">
    <source>
        <dbReference type="ARBA" id="ARBA00023316"/>
    </source>
</evidence>
<dbReference type="GO" id="GO:0008360">
    <property type="term" value="P:regulation of cell shape"/>
    <property type="evidence" value="ECO:0007669"/>
    <property type="project" value="UniProtKB-KW"/>
</dbReference>
<evidence type="ECO:0000256" key="6">
    <source>
        <dbReference type="ARBA" id="ARBA00022598"/>
    </source>
</evidence>
<keyword evidence="9 17" id="KW-0067">ATP-binding</keyword>
<dbReference type="InterPro" id="IPR011127">
    <property type="entry name" value="Dala_Dala_lig_N"/>
</dbReference>
<dbReference type="HAMAP" id="MF_00047">
    <property type="entry name" value="Dala_Dala_lig"/>
    <property type="match status" value="1"/>
</dbReference>
<keyword evidence="12 14" id="KW-0961">Cell wall biogenesis/degradation</keyword>
<dbReference type="SUPFAM" id="SSF52440">
    <property type="entry name" value="PreATP-grasp domain"/>
    <property type="match status" value="1"/>
</dbReference>
<evidence type="ECO:0000256" key="7">
    <source>
        <dbReference type="ARBA" id="ARBA00022723"/>
    </source>
</evidence>
<protein>
    <recommendedName>
        <fullName evidence="4 14">D-alanine--D-alanine ligase</fullName>
        <ecNumber evidence="4 14">6.3.2.4</ecNumber>
    </recommendedName>
    <alternativeName>
        <fullName evidence="14">D-Ala-D-Ala ligase</fullName>
    </alternativeName>
    <alternativeName>
        <fullName evidence="14">D-alanylalanine synthetase</fullName>
    </alternativeName>
</protein>
<evidence type="ECO:0000256" key="1">
    <source>
        <dbReference type="ARBA" id="ARBA00001936"/>
    </source>
</evidence>
<feature type="domain" description="ATP-grasp" evidence="18">
    <location>
        <begin position="118"/>
        <end position="319"/>
    </location>
</feature>
<dbReference type="NCBIfam" id="TIGR01205">
    <property type="entry name" value="D_ala_D_alaTIGR"/>
    <property type="match status" value="1"/>
</dbReference>
<keyword evidence="16" id="KW-0464">Manganese</keyword>
<evidence type="ECO:0000256" key="10">
    <source>
        <dbReference type="ARBA" id="ARBA00022960"/>
    </source>
</evidence>
<evidence type="ECO:0000313" key="19">
    <source>
        <dbReference type="EMBL" id="NBI34043.1"/>
    </source>
</evidence>
<comment type="cofactor">
    <cofactor evidence="16">
        <name>Mg(2+)</name>
        <dbReference type="ChEBI" id="CHEBI:18420"/>
    </cofactor>
    <cofactor evidence="16">
        <name>Mn(2+)</name>
        <dbReference type="ChEBI" id="CHEBI:29035"/>
    </cofactor>
    <text evidence="16">Binds 2 magnesium or manganese ions per subunit.</text>
</comment>
<dbReference type="InterPro" id="IPR011761">
    <property type="entry name" value="ATP-grasp"/>
</dbReference>
<dbReference type="GO" id="GO:0046872">
    <property type="term" value="F:metal ion binding"/>
    <property type="evidence" value="ECO:0007669"/>
    <property type="project" value="UniProtKB-KW"/>
</dbReference>
<dbReference type="EMBL" id="QWKH01000012">
    <property type="protein sequence ID" value="NBI34043.1"/>
    <property type="molecule type" value="Genomic_DNA"/>
</dbReference>
<dbReference type="PROSITE" id="PS00844">
    <property type="entry name" value="DALA_DALA_LIGASE_2"/>
    <property type="match status" value="1"/>
</dbReference>
<dbReference type="PANTHER" id="PTHR23132:SF23">
    <property type="entry name" value="D-ALANINE--D-ALANINE LIGASE B"/>
    <property type="match status" value="1"/>
</dbReference>
<feature type="active site" evidence="15">
    <location>
        <position position="297"/>
    </location>
</feature>
<dbReference type="Gene3D" id="3.30.1490.20">
    <property type="entry name" value="ATP-grasp fold, A domain"/>
    <property type="match status" value="1"/>
</dbReference>
<comment type="catalytic activity">
    <reaction evidence="13 14">
        <text>2 D-alanine + ATP = D-alanyl-D-alanine + ADP + phosphate + H(+)</text>
        <dbReference type="Rhea" id="RHEA:11224"/>
        <dbReference type="ChEBI" id="CHEBI:15378"/>
        <dbReference type="ChEBI" id="CHEBI:30616"/>
        <dbReference type="ChEBI" id="CHEBI:43474"/>
        <dbReference type="ChEBI" id="CHEBI:57416"/>
        <dbReference type="ChEBI" id="CHEBI:57822"/>
        <dbReference type="ChEBI" id="CHEBI:456216"/>
        <dbReference type="EC" id="6.3.2.4"/>
    </reaction>
</comment>
<dbReference type="GO" id="GO:0071555">
    <property type="term" value="P:cell wall organization"/>
    <property type="evidence" value="ECO:0007669"/>
    <property type="project" value="UniProtKB-KW"/>
</dbReference>
<evidence type="ECO:0000256" key="3">
    <source>
        <dbReference type="ARBA" id="ARBA00010871"/>
    </source>
</evidence>
<evidence type="ECO:0000256" key="9">
    <source>
        <dbReference type="ARBA" id="ARBA00022840"/>
    </source>
</evidence>